<dbReference type="RefSeq" id="WP_060675624.1">
    <property type="nucleotide sequence ID" value="NZ_CP012713.1"/>
</dbReference>
<dbReference type="GO" id="GO:0005829">
    <property type="term" value="C:cytosol"/>
    <property type="evidence" value="ECO:0007669"/>
    <property type="project" value="TreeGrafter"/>
</dbReference>
<dbReference type="InterPro" id="IPR029062">
    <property type="entry name" value="Class_I_gatase-like"/>
</dbReference>
<dbReference type="SUPFAM" id="SSF52317">
    <property type="entry name" value="Class I glutamine amidotransferase-like"/>
    <property type="match status" value="1"/>
</dbReference>
<evidence type="ECO:0000313" key="2">
    <source>
        <dbReference type="Proteomes" id="UP000063147"/>
    </source>
</evidence>
<evidence type="ECO:0000313" key="1">
    <source>
        <dbReference type="EMBL" id="ALF16905.1"/>
    </source>
</evidence>
<dbReference type="PANTHER" id="PTHR43235:SF1">
    <property type="entry name" value="GLUTAMINE AMIDOTRANSFERASE PB2B2.05-RELATED"/>
    <property type="match status" value="1"/>
</dbReference>
<proteinExistence type="predicted"/>
<gene>
    <name evidence="1" type="ORF">RN98_01315</name>
</gene>
<dbReference type="PROSITE" id="PS51273">
    <property type="entry name" value="GATASE_TYPE_1"/>
    <property type="match status" value="1"/>
</dbReference>
<dbReference type="EMBL" id="CP012713">
    <property type="protein sequence ID" value="ALF16905.1"/>
    <property type="molecule type" value="Genomic_DNA"/>
</dbReference>
<dbReference type="Proteomes" id="UP000063147">
    <property type="component" value="Chromosome"/>
</dbReference>
<dbReference type="AlphaFoldDB" id="A0A0M4RV79"/>
<dbReference type="CDD" id="cd01745">
    <property type="entry name" value="GATase1_2"/>
    <property type="match status" value="1"/>
</dbReference>
<dbReference type="PANTHER" id="PTHR43235">
    <property type="entry name" value="GLUTAMINE AMIDOTRANSFERASE PB2B2.05-RELATED"/>
    <property type="match status" value="1"/>
</dbReference>
<dbReference type="GO" id="GO:0006598">
    <property type="term" value="P:polyamine catabolic process"/>
    <property type="evidence" value="ECO:0007669"/>
    <property type="project" value="TreeGrafter"/>
</dbReference>
<dbReference type="PATRIC" id="fig|76859.3.peg.255"/>
<sequence length="241" mass="27288">MKKPIIGITSAYEREEELLNYHRTTVSIDYTKSIIATGGIPIVLPVTDDRTTIKAQLSLIDGLILSGGADINPLLYGQDFKAGIGTVSPERDNYEMIVLEEFLKTGKAILGICRGHQLLNVYFGGTLFQDAQYYKGELVNHRQKIYPDMVTHKVNIIEQENILFEAYGREIITNSFHHQFIDKLGDGLTAIAKSNDGVVEAIQMKGHKFLYGIQWHPEMMIARKNEQMKEIFKKFIEASSY</sequence>
<dbReference type="InterPro" id="IPR044668">
    <property type="entry name" value="PuuD-like"/>
</dbReference>
<protein>
    <submittedName>
        <fullName evidence="1">Anthranilate synthase</fullName>
    </submittedName>
</protein>
<dbReference type="Gene3D" id="3.40.50.880">
    <property type="match status" value="1"/>
</dbReference>
<dbReference type="InterPro" id="IPR011697">
    <property type="entry name" value="Peptidase_C26"/>
</dbReference>
<dbReference type="OrthoDB" id="9813383at2"/>
<dbReference type="GO" id="GO:0033969">
    <property type="term" value="F:gamma-glutamyl-gamma-aminobutyrate hydrolase activity"/>
    <property type="evidence" value="ECO:0007669"/>
    <property type="project" value="TreeGrafter"/>
</dbReference>
<accession>A0A0M4RV79</accession>
<reference evidence="2" key="1">
    <citation type="submission" date="2015-09" db="EMBL/GenBank/DDBJ databases">
        <authorList>
            <person name="Kook J.-K."/>
            <person name="Park S.-N."/>
            <person name="Lim Y.K."/>
            <person name="Jo E."/>
        </authorList>
    </citation>
    <scope>NUCLEOTIDE SEQUENCE [LARGE SCALE GENOMIC DNA]</scope>
    <source>
        <strain evidence="2">KCOM 1279</strain>
    </source>
</reference>
<organism evidence="1 2">
    <name type="scientific">Fusobacterium animalis</name>
    <dbReference type="NCBI Taxonomy" id="76859"/>
    <lineage>
        <taxon>Bacteria</taxon>
        <taxon>Fusobacteriati</taxon>
        <taxon>Fusobacteriota</taxon>
        <taxon>Fusobacteriia</taxon>
        <taxon>Fusobacteriales</taxon>
        <taxon>Fusobacteriaceae</taxon>
        <taxon>Fusobacterium</taxon>
    </lineage>
</organism>
<name>A0A0M4RV79_9FUSO</name>
<dbReference type="Pfam" id="PF07722">
    <property type="entry name" value="Peptidase_C26"/>
    <property type="match status" value="1"/>
</dbReference>